<reference evidence="2" key="1">
    <citation type="submission" date="2022-06" db="EMBL/GenBank/DDBJ databases">
        <authorList>
            <person name="Ping M."/>
        </authorList>
    </citation>
    <scope>NUCLEOTIDE SEQUENCE</scope>
    <source>
        <strain evidence="2">JCM11759T</strain>
    </source>
</reference>
<evidence type="ECO:0000256" key="1">
    <source>
        <dbReference type="SAM" id="MobiDB-lite"/>
    </source>
</evidence>
<feature type="region of interest" description="Disordered" evidence="1">
    <location>
        <begin position="415"/>
        <end position="446"/>
    </location>
</feature>
<accession>A0ABY5DD37</accession>
<dbReference type="Proteomes" id="UP001055940">
    <property type="component" value="Chromosome"/>
</dbReference>
<name>A0ABY5DD37_9ACTN</name>
<organism evidence="2 3">
    <name type="scientific">Nocardiopsis exhalans</name>
    <dbReference type="NCBI Taxonomy" id="163604"/>
    <lineage>
        <taxon>Bacteria</taxon>
        <taxon>Bacillati</taxon>
        <taxon>Actinomycetota</taxon>
        <taxon>Actinomycetes</taxon>
        <taxon>Streptosporangiales</taxon>
        <taxon>Nocardiopsidaceae</taxon>
        <taxon>Nocardiopsis</taxon>
    </lineage>
</organism>
<dbReference type="RefSeq" id="WP_254419966.1">
    <property type="nucleotide sequence ID" value="NZ_BAAAJB010000034.1"/>
</dbReference>
<evidence type="ECO:0000313" key="3">
    <source>
        <dbReference type="Proteomes" id="UP001055940"/>
    </source>
</evidence>
<gene>
    <name evidence="2" type="ORF">NE857_04790</name>
</gene>
<sequence length="446" mass="44943">MTQTKRFSARAVLLATGTAGFVALGAGVAGAGVAGTGVAGTGVAGTGAETMETVTHDIAPIVERALVEGVAPTMHKLAPEGVTPVADNALSELQAAANNEKAAPDLGTVLPPSPLADAVTEAQEATGLDGDPHDTVGQAAGRALEASAQDTGIALEDTAREAGGSVEETANEVLPHTVQSVADMRDEMLALPELDATELPDLRDRRLPELSEAPSLSDVTGLTGQNTLSLNELSPVDALSQAAPATVPMSAAAPAESTDLTAPNMWDLAAAFGLETPGGLQDVVEATELTADNYVSLGEEEVLGMVGNRAWDDEKLTAVQTVPQSSPQTVAAQTPGVEAPGFEAPGFGDLTDALLTGVGDAGKAEPIALNGPLADAGLPQVAEGLDTTTVEDLVTGLSEGGLLDQLDTSDLVSIEGGSPEPETPAGMVEHPTFTELPGSEALPLVR</sequence>
<keyword evidence="3" id="KW-1185">Reference proteome</keyword>
<protein>
    <submittedName>
        <fullName evidence="2">Uncharacterized protein</fullName>
    </submittedName>
</protein>
<proteinExistence type="predicted"/>
<dbReference type="EMBL" id="CP099837">
    <property type="protein sequence ID" value="USY20968.1"/>
    <property type="molecule type" value="Genomic_DNA"/>
</dbReference>
<evidence type="ECO:0000313" key="2">
    <source>
        <dbReference type="EMBL" id="USY20968.1"/>
    </source>
</evidence>